<proteinExistence type="predicted"/>
<evidence type="ECO:0000313" key="1">
    <source>
        <dbReference type="EMBL" id="CAG8497578.1"/>
    </source>
</evidence>
<dbReference type="OrthoDB" id="2427882at2759"/>
<dbReference type="AlphaFoldDB" id="A0A9N8ZJD1"/>
<sequence>EPCDEPYYEQYNEIQKPTNITCLDEFENEESLSSTKTVITNSIVDKYKSEYASVSDQNMTCMTEESPNYSNINL</sequence>
<keyword evidence="2" id="KW-1185">Reference proteome</keyword>
<dbReference type="EMBL" id="CAJVQA010000963">
    <property type="protein sequence ID" value="CAG8497578.1"/>
    <property type="molecule type" value="Genomic_DNA"/>
</dbReference>
<evidence type="ECO:0000313" key="2">
    <source>
        <dbReference type="Proteomes" id="UP000789759"/>
    </source>
</evidence>
<name>A0A9N8ZJD1_9GLOM</name>
<organism evidence="1 2">
    <name type="scientific">Cetraspora pellucida</name>
    <dbReference type="NCBI Taxonomy" id="1433469"/>
    <lineage>
        <taxon>Eukaryota</taxon>
        <taxon>Fungi</taxon>
        <taxon>Fungi incertae sedis</taxon>
        <taxon>Mucoromycota</taxon>
        <taxon>Glomeromycotina</taxon>
        <taxon>Glomeromycetes</taxon>
        <taxon>Diversisporales</taxon>
        <taxon>Gigasporaceae</taxon>
        <taxon>Cetraspora</taxon>
    </lineage>
</organism>
<gene>
    <name evidence="1" type="ORF">CPELLU_LOCUS2291</name>
</gene>
<dbReference type="Proteomes" id="UP000789759">
    <property type="component" value="Unassembled WGS sequence"/>
</dbReference>
<accession>A0A9N8ZJD1</accession>
<feature type="non-terminal residue" evidence="1">
    <location>
        <position position="1"/>
    </location>
</feature>
<reference evidence="1" key="1">
    <citation type="submission" date="2021-06" db="EMBL/GenBank/DDBJ databases">
        <authorList>
            <person name="Kallberg Y."/>
            <person name="Tangrot J."/>
            <person name="Rosling A."/>
        </authorList>
    </citation>
    <scope>NUCLEOTIDE SEQUENCE</scope>
    <source>
        <strain evidence="1">FL966</strain>
    </source>
</reference>
<comment type="caution">
    <text evidence="1">The sequence shown here is derived from an EMBL/GenBank/DDBJ whole genome shotgun (WGS) entry which is preliminary data.</text>
</comment>
<protein>
    <submittedName>
        <fullName evidence="1">15479_t:CDS:1</fullName>
    </submittedName>
</protein>